<evidence type="ECO:0000256" key="1">
    <source>
        <dbReference type="SAM" id="Phobius"/>
    </source>
</evidence>
<feature type="transmembrane region" description="Helical" evidence="1">
    <location>
        <begin position="12"/>
        <end position="36"/>
    </location>
</feature>
<proteinExistence type="predicted"/>
<evidence type="ECO:0000313" key="3">
    <source>
        <dbReference type="Proteomes" id="UP000225277"/>
    </source>
</evidence>
<organism evidence="2 3">
    <name type="scientific">Ramularia collo-cygni</name>
    <dbReference type="NCBI Taxonomy" id="112498"/>
    <lineage>
        <taxon>Eukaryota</taxon>
        <taxon>Fungi</taxon>
        <taxon>Dikarya</taxon>
        <taxon>Ascomycota</taxon>
        <taxon>Pezizomycotina</taxon>
        <taxon>Dothideomycetes</taxon>
        <taxon>Dothideomycetidae</taxon>
        <taxon>Mycosphaerellales</taxon>
        <taxon>Mycosphaerellaceae</taxon>
        <taxon>Ramularia</taxon>
    </lineage>
</organism>
<dbReference type="AlphaFoldDB" id="A0A2D3V4Q5"/>
<keyword evidence="1" id="KW-1133">Transmembrane helix</keyword>
<reference evidence="2 3" key="1">
    <citation type="submission" date="2016-03" db="EMBL/GenBank/DDBJ databases">
        <authorList>
            <person name="Ploux O."/>
        </authorList>
    </citation>
    <scope>NUCLEOTIDE SEQUENCE [LARGE SCALE GENOMIC DNA]</scope>
    <source>
        <strain evidence="2 3">URUG2</strain>
    </source>
</reference>
<evidence type="ECO:0000313" key="2">
    <source>
        <dbReference type="EMBL" id="CZT16469.1"/>
    </source>
</evidence>
<dbReference type="RefSeq" id="XP_023623362.1">
    <property type="nucleotide sequence ID" value="XM_023767594.1"/>
</dbReference>
<dbReference type="GeneID" id="35597532"/>
<sequence>MVLSSSILSKSVYLSSMESLYGVVLITLAVVGWSWYRANNPRALPSLQVKNLWTSAEILDNFTPRSWQRNAYDAFSARLLMQQPQIFPCVYAAKGFKAREHRFCFIDPLMFEPGSSKLDAQYTSLSASFDEYAQNWRNMGPMTSLVVLTPLSSQEVTQKTRTLRDDRSLFWQLLREISDRDPSEWPEHVPEEIKEGAWTLRFRGEAFVALALSPQYEKRQSRFCAGFVLAFQPIAIFKALSSSPEKWSDATGKVRALTDSLDHVPYSEDVIAVGNGEKSVGAMFFLSDDEQSWGSTYSKIRSG</sequence>
<accession>A0A2D3V4Q5</accession>
<dbReference type="PANTHER" id="PTHR40045:SF1">
    <property type="entry name" value="YQCI_YCGG FAMILY PROTEIN"/>
    <property type="match status" value="1"/>
</dbReference>
<keyword evidence="1" id="KW-0472">Membrane</keyword>
<dbReference type="InterPro" id="IPR014988">
    <property type="entry name" value="Uncharacterised_YqcI/YcgG"/>
</dbReference>
<dbReference type="EMBL" id="FJUY01000002">
    <property type="protein sequence ID" value="CZT16469.1"/>
    <property type="molecule type" value="Genomic_DNA"/>
</dbReference>
<dbReference type="PANTHER" id="PTHR40045">
    <property type="entry name" value="YCGG FAMILY PROTEIN"/>
    <property type="match status" value="1"/>
</dbReference>
<dbReference type="Proteomes" id="UP000225277">
    <property type="component" value="Unassembled WGS sequence"/>
</dbReference>
<dbReference type="OrthoDB" id="3630793at2759"/>
<protein>
    <submittedName>
        <fullName evidence="2">Uncharacterized protein</fullName>
    </submittedName>
</protein>
<keyword evidence="3" id="KW-1185">Reference proteome</keyword>
<keyword evidence="1" id="KW-0812">Transmembrane</keyword>
<gene>
    <name evidence="2" type="ORF">RCC_02312</name>
</gene>
<name>A0A2D3V4Q5_9PEZI</name>
<dbReference type="Pfam" id="PF08892">
    <property type="entry name" value="YqcI_YcgG"/>
    <property type="match status" value="1"/>
</dbReference>